<protein>
    <recommendedName>
        <fullName evidence="7">Thymidylate kinase</fullName>
        <ecNumber evidence="7">2.7.4.9</ecNumber>
    </recommendedName>
    <alternativeName>
        <fullName evidence="7">dTMP kinase</fullName>
    </alternativeName>
</protein>
<feature type="domain" description="Thymidylate kinase-like" evidence="8">
    <location>
        <begin position="11"/>
        <end position="205"/>
    </location>
</feature>
<dbReference type="InterPro" id="IPR039430">
    <property type="entry name" value="Thymidylate_kin-like_dom"/>
</dbReference>
<organism evidence="9 10">
    <name type="scientific">Candidatus Roizmanbacteria bacterium RIFOXYA1_FULL_41_12</name>
    <dbReference type="NCBI Taxonomy" id="1802082"/>
    <lineage>
        <taxon>Bacteria</taxon>
        <taxon>Candidatus Roizmaniibacteriota</taxon>
    </lineage>
</organism>
<dbReference type="GO" id="GO:0005524">
    <property type="term" value="F:ATP binding"/>
    <property type="evidence" value="ECO:0007669"/>
    <property type="project" value="UniProtKB-UniRule"/>
</dbReference>
<dbReference type="GO" id="GO:0006233">
    <property type="term" value="P:dTDP biosynthetic process"/>
    <property type="evidence" value="ECO:0007669"/>
    <property type="project" value="InterPro"/>
</dbReference>
<dbReference type="Proteomes" id="UP000178450">
    <property type="component" value="Unassembled WGS sequence"/>
</dbReference>
<name>A0A1F7KAW5_9BACT</name>
<sequence>MSQNLGKLIVIEGTDGSGKATQSKLLLDYLKKQKISHAYFDFPQYHKSFFGRFIGKFLRGELGDAGNLNPYLISLPYAVDRWQAGPAIKKALLTKKLVICNRYASSNLAYQVSRAKPALRYNLFRWLKTLEYKEFGIPKENLVLFLYVPYQISMQLIQQKQSRQYLKGKQLDINESNTKLLKQVDETYLWLLKKNPHWVRVDCIEKNQLLSRQEIHQRIVRTLQDHKCL</sequence>
<dbReference type="GO" id="GO:0004798">
    <property type="term" value="F:dTMP kinase activity"/>
    <property type="evidence" value="ECO:0007669"/>
    <property type="project" value="UniProtKB-UniRule"/>
</dbReference>
<evidence type="ECO:0000256" key="2">
    <source>
        <dbReference type="ARBA" id="ARBA00022679"/>
    </source>
</evidence>
<dbReference type="HAMAP" id="MF_00165">
    <property type="entry name" value="Thymidylate_kinase"/>
    <property type="match status" value="1"/>
</dbReference>
<dbReference type="AlphaFoldDB" id="A0A1F7KAW5"/>
<dbReference type="GO" id="GO:0005737">
    <property type="term" value="C:cytoplasm"/>
    <property type="evidence" value="ECO:0007669"/>
    <property type="project" value="TreeGrafter"/>
</dbReference>
<comment type="similarity">
    <text evidence="1 7">Belongs to the thymidylate kinase family.</text>
</comment>
<dbReference type="GO" id="GO:0006227">
    <property type="term" value="P:dUDP biosynthetic process"/>
    <property type="evidence" value="ECO:0007669"/>
    <property type="project" value="TreeGrafter"/>
</dbReference>
<comment type="caution">
    <text evidence="7">Lacks conserved residue(s) required for the propagation of feature annotation.</text>
</comment>
<comment type="function">
    <text evidence="7">Phosphorylation of dTMP to form dTDP in both de novo and salvage pathways of dTTP synthesis.</text>
</comment>
<dbReference type="GO" id="GO:0006235">
    <property type="term" value="P:dTTP biosynthetic process"/>
    <property type="evidence" value="ECO:0007669"/>
    <property type="project" value="UniProtKB-UniRule"/>
</dbReference>
<proteinExistence type="inferred from homology"/>
<dbReference type="Pfam" id="PF02223">
    <property type="entry name" value="Thymidylate_kin"/>
    <property type="match status" value="1"/>
</dbReference>
<comment type="catalytic activity">
    <reaction evidence="7">
        <text>dTMP + ATP = dTDP + ADP</text>
        <dbReference type="Rhea" id="RHEA:13517"/>
        <dbReference type="ChEBI" id="CHEBI:30616"/>
        <dbReference type="ChEBI" id="CHEBI:58369"/>
        <dbReference type="ChEBI" id="CHEBI:63528"/>
        <dbReference type="ChEBI" id="CHEBI:456216"/>
        <dbReference type="EC" id="2.7.4.9"/>
    </reaction>
</comment>
<dbReference type="SUPFAM" id="SSF52540">
    <property type="entry name" value="P-loop containing nucleoside triphosphate hydrolases"/>
    <property type="match status" value="1"/>
</dbReference>
<dbReference type="EMBL" id="MGBG01000013">
    <property type="protein sequence ID" value="OGK64987.1"/>
    <property type="molecule type" value="Genomic_DNA"/>
</dbReference>
<evidence type="ECO:0000256" key="5">
    <source>
        <dbReference type="ARBA" id="ARBA00022777"/>
    </source>
</evidence>
<dbReference type="PANTHER" id="PTHR10344:SF1">
    <property type="entry name" value="THYMIDYLATE KINASE"/>
    <property type="match status" value="1"/>
</dbReference>
<keyword evidence="2 7" id="KW-0808">Transferase</keyword>
<dbReference type="Gene3D" id="3.40.50.300">
    <property type="entry name" value="P-loop containing nucleotide triphosphate hydrolases"/>
    <property type="match status" value="1"/>
</dbReference>
<evidence type="ECO:0000313" key="9">
    <source>
        <dbReference type="EMBL" id="OGK64987.1"/>
    </source>
</evidence>
<keyword evidence="6 7" id="KW-0067">ATP-binding</keyword>
<comment type="caution">
    <text evidence="9">The sequence shown here is derived from an EMBL/GenBank/DDBJ whole genome shotgun (WGS) entry which is preliminary data.</text>
</comment>
<evidence type="ECO:0000256" key="7">
    <source>
        <dbReference type="HAMAP-Rule" id="MF_00165"/>
    </source>
</evidence>
<dbReference type="PANTHER" id="PTHR10344">
    <property type="entry name" value="THYMIDYLATE KINASE"/>
    <property type="match status" value="1"/>
</dbReference>
<keyword evidence="4 7" id="KW-0547">Nucleotide-binding</keyword>
<keyword evidence="5 7" id="KW-0418">Kinase</keyword>
<evidence type="ECO:0000256" key="1">
    <source>
        <dbReference type="ARBA" id="ARBA00009776"/>
    </source>
</evidence>
<accession>A0A1F7KAW5</accession>
<evidence type="ECO:0000256" key="4">
    <source>
        <dbReference type="ARBA" id="ARBA00022741"/>
    </source>
</evidence>
<dbReference type="InterPro" id="IPR018094">
    <property type="entry name" value="Thymidylate_kinase"/>
</dbReference>
<evidence type="ECO:0000259" key="8">
    <source>
        <dbReference type="Pfam" id="PF02223"/>
    </source>
</evidence>
<evidence type="ECO:0000313" key="10">
    <source>
        <dbReference type="Proteomes" id="UP000178450"/>
    </source>
</evidence>
<evidence type="ECO:0000256" key="3">
    <source>
        <dbReference type="ARBA" id="ARBA00022727"/>
    </source>
</evidence>
<dbReference type="EC" id="2.7.4.9" evidence="7"/>
<evidence type="ECO:0000256" key="6">
    <source>
        <dbReference type="ARBA" id="ARBA00022840"/>
    </source>
</evidence>
<keyword evidence="3 7" id="KW-0545">Nucleotide biosynthesis</keyword>
<dbReference type="InterPro" id="IPR027417">
    <property type="entry name" value="P-loop_NTPase"/>
</dbReference>
<gene>
    <name evidence="7" type="primary">tmk</name>
    <name evidence="9" type="ORF">A2209_04850</name>
</gene>
<dbReference type="CDD" id="cd01672">
    <property type="entry name" value="TMPK"/>
    <property type="match status" value="1"/>
</dbReference>
<reference evidence="9 10" key="1">
    <citation type="journal article" date="2016" name="Nat. Commun.">
        <title>Thousands of microbial genomes shed light on interconnected biogeochemical processes in an aquifer system.</title>
        <authorList>
            <person name="Anantharaman K."/>
            <person name="Brown C.T."/>
            <person name="Hug L.A."/>
            <person name="Sharon I."/>
            <person name="Castelle C.J."/>
            <person name="Probst A.J."/>
            <person name="Thomas B.C."/>
            <person name="Singh A."/>
            <person name="Wilkins M.J."/>
            <person name="Karaoz U."/>
            <person name="Brodie E.L."/>
            <person name="Williams K.H."/>
            <person name="Hubbard S.S."/>
            <person name="Banfield J.F."/>
        </authorList>
    </citation>
    <scope>NUCLEOTIDE SEQUENCE [LARGE SCALE GENOMIC DNA]</scope>
</reference>